<feature type="domain" description="Solute-binding protein family 5" evidence="5">
    <location>
        <begin position="73"/>
        <end position="452"/>
    </location>
</feature>
<dbReference type="SUPFAM" id="SSF53850">
    <property type="entry name" value="Periplasmic binding protein-like II"/>
    <property type="match status" value="1"/>
</dbReference>
<dbReference type="GO" id="GO:0030288">
    <property type="term" value="C:outer membrane-bounded periplasmic space"/>
    <property type="evidence" value="ECO:0007669"/>
    <property type="project" value="TreeGrafter"/>
</dbReference>
<evidence type="ECO:0000313" key="6">
    <source>
        <dbReference type="EMBL" id="RCK46381.1"/>
    </source>
</evidence>
<dbReference type="RefSeq" id="WP_037991195.1">
    <property type="nucleotide sequence ID" value="NZ_JALLPZ010000001.1"/>
</dbReference>
<protein>
    <submittedName>
        <fullName evidence="7">Dipeptide transport system substrate-binding protein</fullName>
    </submittedName>
    <submittedName>
        <fullName evidence="6">Peptide ABC transporter substrate-binding protein</fullName>
    </submittedName>
</protein>
<gene>
    <name evidence="7" type="ORF">SAMN05428964_1011675</name>
    <name evidence="6" type="ORF">TH44_19820</name>
</gene>
<dbReference type="GO" id="GO:0042938">
    <property type="term" value="P:dipeptide transport"/>
    <property type="evidence" value="ECO:0007669"/>
    <property type="project" value="TreeGrafter"/>
</dbReference>
<dbReference type="GO" id="GO:1904680">
    <property type="term" value="F:peptide transmembrane transporter activity"/>
    <property type="evidence" value="ECO:0007669"/>
    <property type="project" value="TreeGrafter"/>
</dbReference>
<proteinExistence type="inferred from homology"/>
<keyword evidence="3 4" id="KW-0732">Signal</keyword>
<evidence type="ECO:0000256" key="3">
    <source>
        <dbReference type="ARBA" id="ARBA00022729"/>
    </source>
</evidence>
<dbReference type="PROSITE" id="PS01040">
    <property type="entry name" value="SBP_BACTERIAL_5"/>
    <property type="match status" value="1"/>
</dbReference>
<dbReference type="GO" id="GO:0043190">
    <property type="term" value="C:ATP-binding cassette (ABC) transporter complex"/>
    <property type="evidence" value="ECO:0007669"/>
    <property type="project" value="InterPro"/>
</dbReference>
<name>A0A154KPG3_9PROT</name>
<dbReference type="FunFam" id="3.10.105.10:FF:000002">
    <property type="entry name" value="Dipeptide ABC transporter, substrate-binding protein"/>
    <property type="match status" value="1"/>
</dbReference>
<comment type="similarity">
    <text evidence="2">Belongs to the bacterial solute-binding protein 5 family.</text>
</comment>
<feature type="chain" id="PRO_5015051432" evidence="4">
    <location>
        <begin position="22"/>
        <end position="535"/>
    </location>
</feature>
<reference evidence="7 8" key="2">
    <citation type="submission" date="2017-08" db="EMBL/GenBank/DDBJ databases">
        <authorList>
            <person name="de Groot N.N."/>
        </authorList>
    </citation>
    <scope>NUCLEOTIDE SEQUENCE [LARGE SCALE GENOMIC DNA]</scope>
    <source>
        <strain evidence="7 8">USBA 78</strain>
    </source>
</reference>
<dbReference type="PANTHER" id="PTHR30290">
    <property type="entry name" value="PERIPLASMIC BINDING COMPONENT OF ABC TRANSPORTER"/>
    <property type="match status" value="1"/>
</dbReference>
<dbReference type="Gene3D" id="3.90.76.10">
    <property type="entry name" value="Dipeptide-binding Protein, Domain 1"/>
    <property type="match status" value="1"/>
</dbReference>
<dbReference type="Proteomes" id="UP000252266">
    <property type="component" value="Unassembled WGS sequence"/>
</dbReference>
<reference evidence="6 9" key="1">
    <citation type="submission" date="2014-07" db="EMBL/GenBank/DDBJ databases">
        <title>Draft genome sequence of Thalassospira xiamenensis IB13.</title>
        <authorList>
            <person name="Lai Q."/>
            <person name="Shao Z."/>
        </authorList>
    </citation>
    <scope>NUCLEOTIDE SEQUENCE [LARGE SCALE GENOMIC DNA]</scope>
    <source>
        <strain evidence="6 9">IB13</strain>
    </source>
</reference>
<dbReference type="PIRSF" id="PIRSF002741">
    <property type="entry name" value="MppA"/>
    <property type="match status" value="1"/>
</dbReference>
<comment type="subcellular location">
    <subcellularLocation>
        <location evidence="1">Periplasm</location>
    </subcellularLocation>
</comment>
<dbReference type="InterPro" id="IPR039424">
    <property type="entry name" value="SBP_5"/>
</dbReference>
<evidence type="ECO:0000256" key="2">
    <source>
        <dbReference type="ARBA" id="ARBA00005695"/>
    </source>
</evidence>
<dbReference type="Pfam" id="PF00496">
    <property type="entry name" value="SBP_bac_5"/>
    <property type="match status" value="1"/>
</dbReference>
<dbReference type="InterPro" id="IPR030678">
    <property type="entry name" value="Peptide/Ni-bd"/>
</dbReference>
<dbReference type="CDD" id="cd08493">
    <property type="entry name" value="PBP2_DppA_like"/>
    <property type="match status" value="1"/>
</dbReference>
<evidence type="ECO:0000313" key="7">
    <source>
        <dbReference type="EMBL" id="SOB95667.1"/>
    </source>
</evidence>
<accession>A0A154KPG3</accession>
<dbReference type="PANTHER" id="PTHR30290:SF38">
    <property type="entry name" value="D,D-DIPEPTIDE-BINDING PERIPLASMIC PROTEIN DDPA-RELATED"/>
    <property type="match status" value="1"/>
</dbReference>
<evidence type="ECO:0000256" key="1">
    <source>
        <dbReference type="ARBA" id="ARBA00004418"/>
    </source>
</evidence>
<evidence type="ECO:0000256" key="4">
    <source>
        <dbReference type="SAM" id="SignalP"/>
    </source>
</evidence>
<dbReference type="InterPro" id="IPR000914">
    <property type="entry name" value="SBP_5_dom"/>
</dbReference>
<dbReference type="Gene3D" id="3.40.190.10">
    <property type="entry name" value="Periplasmic binding protein-like II"/>
    <property type="match status" value="1"/>
</dbReference>
<feature type="signal peptide" evidence="4">
    <location>
        <begin position="1"/>
        <end position="21"/>
    </location>
</feature>
<dbReference type="Proteomes" id="UP000219068">
    <property type="component" value="Unassembled WGS sequence"/>
</dbReference>
<dbReference type="AlphaFoldDB" id="A0A154KPG3"/>
<dbReference type="FunFam" id="3.40.190.10:FF:000036">
    <property type="entry name" value="Dipeptide ABC transporter, substrate-binding protein"/>
    <property type="match status" value="1"/>
</dbReference>
<evidence type="ECO:0000313" key="9">
    <source>
        <dbReference type="Proteomes" id="UP000252266"/>
    </source>
</evidence>
<dbReference type="Gene3D" id="3.10.105.10">
    <property type="entry name" value="Dipeptide-binding Protein, Domain 3"/>
    <property type="match status" value="1"/>
</dbReference>
<dbReference type="InterPro" id="IPR023765">
    <property type="entry name" value="SBP_5_CS"/>
</dbReference>
<dbReference type="EMBL" id="OBMM01000001">
    <property type="protein sequence ID" value="SOB95667.1"/>
    <property type="molecule type" value="Genomic_DNA"/>
</dbReference>
<evidence type="ECO:0000313" key="8">
    <source>
        <dbReference type="Proteomes" id="UP000219068"/>
    </source>
</evidence>
<sequence length="535" mass="59181">MKANFVKAAIGAGLLAATALAAPTAASAKTLVYCSEGSPEGFNPQLYTAGTTFDATSRQVFNRLVQFKRGTTTIVPGLATSWDVSADGTEYTFNLRKGVKFQTTDAFTPTRDFNADDVIFSFRRQWDKDHPYHAVSGGGYEYFNSMSMGELIKDIVKVDDYTVKFVLNRPEAPFIANMAMDFASILSGEYADQLMAAGTPEQIDLNPVGTGPFQVVQYQKDAVIRYKAFPEYWEGKAPIDNLIFAITPDSTVRYQKLKAGECHVMPYPNPADLEAMEADGDINLMSQEGLNVGYLGYNTKKEPFTDARVRKALNMAINKAAIIEGVYQGAGVAAKNPIPPTIWSYNNDTVDDPYDPEAAKKLLAEAGYPDGFTTDIWAMPVQRPYNPNARRMAELVQADWAAIGVNAEIVSYEWGEYLERTKNGEQGSFMLGWTGDNGDPDNFLAVLLGCDAVGSANRAQWCNEEFDSLIQQAKTTSDVLERTRLYEEAQTVFKREAPWATIAHSIVFEPIRNEVVDYKIDPFGGHIFYGVDIKE</sequence>
<dbReference type="FunFam" id="3.90.76.10:FF:000002">
    <property type="entry name" value="Dipeptide ABC transporter, substrate-binding protein"/>
    <property type="match status" value="1"/>
</dbReference>
<dbReference type="EMBL" id="JPWJ01000012">
    <property type="protein sequence ID" value="RCK46381.1"/>
    <property type="molecule type" value="Genomic_DNA"/>
</dbReference>
<evidence type="ECO:0000259" key="5">
    <source>
        <dbReference type="Pfam" id="PF00496"/>
    </source>
</evidence>
<organism evidence="6 9">
    <name type="scientific">Thalassospira xiamenensis</name>
    <dbReference type="NCBI Taxonomy" id="220697"/>
    <lineage>
        <taxon>Bacteria</taxon>
        <taxon>Pseudomonadati</taxon>
        <taxon>Pseudomonadota</taxon>
        <taxon>Alphaproteobacteria</taxon>
        <taxon>Rhodospirillales</taxon>
        <taxon>Thalassospiraceae</taxon>
        <taxon>Thalassospira</taxon>
    </lineage>
</organism>